<gene>
    <name evidence="2" type="ORF">FJZ47_00685</name>
</gene>
<evidence type="ECO:0000313" key="2">
    <source>
        <dbReference type="EMBL" id="MBM3222309.1"/>
    </source>
</evidence>
<proteinExistence type="predicted"/>
<dbReference type="AlphaFoldDB" id="A0A937VYM9"/>
<feature type="domain" description="PilZ" evidence="1">
    <location>
        <begin position="4"/>
        <end position="94"/>
    </location>
</feature>
<accession>A0A937VYM9</accession>
<dbReference type="Pfam" id="PF07238">
    <property type="entry name" value="PilZ"/>
    <property type="match status" value="1"/>
</dbReference>
<name>A0A937VYM9_UNCTE</name>
<dbReference type="EMBL" id="VGLS01000009">
    <property type="protein sequence ID" value="MBM3222309.1"/>
    <property type="molecule type" value="Genomic_DNA"/>
</dbReference>
<dbReference type="InterPro" id="IPR009875">
    <property type="entry name" value="PilZ_domain"/>
</dbReference>
<organism evidence="2 3">
    <name type="scientific">Tectimicrobiota bacterium</name>
    <dbReference type="NCBI Taxonomy" id="2528274"/>
    <lineage>
        <taxon>Bacteria</taxon>
        <taxon>Pseudomonadati</taxon>
        <taxon>Nitrospinota/Tectimicrobiota group</taxon>
        <taxon>Candidatus Tectimicrobiota</taxon>
    </lineage>
</organism>
<dbReference type="Gene3D" id="2.40.10.220">
    <property type="entry name" value="predicted glycosyltransferase like domains"/>
    <property type="match status" value="1"/>
</dbReference>
<dbReference type="Proteomes" id="UP000712673">
    <property type="component" value="Unassembled WGS sequence"/>
</dbReference>
<reference evidence="2" key="1">
    <citation type="submission" date="2019-03" db="EMBL/GenBank/DDBJ databases">
        <title>Lake Tanganyika Metagenome-Assembled Genomes (MAGs).</title>
        <authorList>
            <person name="Tran P."/>
        </authorList>
    </citation>
    <scope>NUCLEOTIDE SEQUENCE</scope>
    <source>
        <strain evidence="2">K_DeepCast_65m_m2_066</strain>
    </source>
</reference>
<protein>
    <submittedName>
        <fullName evidence="2">PilZ domain-containing protein</fullName>
    </submittedName>
</protein>
<evidence type="ECO:0000259" key="1">
    <source>
        <dbReference type="Pfam" id="PF07238"/>
    </source>
</evidence>
<sequence length="124" mass="13778">MFWKRRFPRLRKDFQITYRTVDREKFENDPISAMAINISGGGVCFEASEDLHKGALVALDIRSDDFGAPILALAKVVWCKAQRGGGYTVGAEFWWIGWGDKAAQNTIANYVAAQASPPSMSFLS</sequence>
<evidence type="ECO:0000313" key="3">
    <source>
        <dbReference type="Proteomes" id="UP000712673"/>
    </source>
</evidence>
<comment type="caution">
    <text evidence="2">The sequence shown here is derived from an EMBL/GenBank/DDBJ whole genome shotgun (WGS) entry which is preliminary data.</text>
</comment>
<dbReference type="GO" id="GO:0035438">
    <property type="term" value="F:cyclic-di-GMP binding"/>
    <property type="evidence" value="ECO:0007669"/>
    <property type="project" value="InterPro"/>
</dbReference>